<reference evidence="11" key="1">
    <citation type="submission" date="2021-05" db="EMBL/GenBank/DDBJ databases">
        <authorList>
            <person name="Alioto T."/>
            <person name="Alioto T."/>
            <person name="Gomez Garrido J."/>
        </authorList>
    </citation>
    <scope>NUCLEOTIDE SEQUENCE</scope>
</reference>
<proteinExistence type="predicted"/>
<dbReference type="EC" id="2.3.2.27" evidence="3"/>
<dbReference type="PANTHER" id="PTHR10684:SF4">
    <property type="entry name" value="TAIMAN, ISOFORM G"/>
    <property type="match status" value="1"/>
</dbReference>
<dbReference type="AlphaFoldDB" id="A0A8D8Y9G2"/>
<keyword evidence="5" id="KW-0833">Ubl conjugation pathway</keyword>
<evidence type="ECO:0000259" key="9">
    <source>
        <dbReference type="PROSITE" id="PS50112"/>
    </source>
</evidence>
<comment type="pathway">
    <text evidence="2">Protein modification; protein ubiquitination.</text>
</comment>
<evidence type="ECO:0000256" key="5">
    <source>
        <dbReference type="ARBA" id="ARBA00022786"/>
    </source>
</evidence>
<dbReference type="GO" id="GO:0005634">
    <property type="term" value="C:nucleus"/>
    <property type="evidence" value="ECO:0007669"/>
    <property type="project" value="InterPro"/>
</dbReference>
<dbReference type="GO" id="GO:0061630">
    <property type="term" value="F:ubiquitin protein ligase activity"/>
    <property type="evidence" value="ECO:0007669"/>
    <property type="project" value="UniProtKB-EC"/>
</dbReference>
<dbReference type="UniPathway" id="UPA00143"/>
<feature type="compositionally biased region" description="Low complexity" evidence="7">
    <location>
        <begin position="660"/>
        <end position="680"/>
    </location>
</feature>
<dbReference type="Pfam" id="PF14598">
    <property type="entry name" value="PAS_11"/>
    <property type="match status" value="1"/>
</dbReference>
<dbReference type="InterPro" id="IPR036638">
    <property type="entry name" value="HLH_DNA-bd_sf"/>
</dbReference>
<accession>A0A8D8Y9G2</accession>
<dbReference type="EMBL" id="HBUF01366565">
    <property type="protein sequence ID" value="CAG6723886.1"/>
    <property type="molecule type" value="Transcribed_RNA"/>
</dbReference>
<feature type="domain" description="PAS" evidence="9">
    <location>
        <begin position="227"/>
        <end position="283"/>
    </location>
</feature>
<feature type="region of interest" description="Disordered" evidence="7">
    <location>
        <begin position="514"/>
        <end position="768"/>
    </location>
</feature>
<dbReference type="CDD" id="cd11439">
    <property type="entry name" value="bHLH-PAS_SRC"/>
    <property type="match status" value="1"/>
</dbReference>
<feature type="domain" description="BHLH" evidence="10">
    <location>
        <begin position="136"/>
        <end position="195"/>
    </location>
</feature>
<dbReference type="InterPro" id="IPR056193">
    <property type="entry name" value="bHLH_NCOA1-3"/>
</dbReference>
<dbReference type="EMBL" id="HBUF01366564">
    <property type="protein sequence ID" value="CAG6723885.1"/>
    <property type="molecule type" value="Transcribed_RNA"/>
</dbReference>
<dbReference type="GO" id="GO:0016922">
    <property type="term" value="F:nuclear receptor binding"/>
    <property type="evidence" value="ECO:0007669"/>
    <property type="project" value="TreeGrafter"/>
</dbReference>
<feature type="region of interest" description="Disordered" evidence="7">
    <location>
        <begin position="290"/>
        <end position="314"/>
    </location>
</feature>
<dbReference type="Gene3D" id="4.10.280.10">
    <property type="entry name" value="Helix-loop-helix DNA-binding domain"/>
    <property type="match status" value="1"/>
</dbReference>
<feature type="region of interest" description="Disordered" evidence="7">
    <location>
        <begin position="348"/>
        <end position="371"/>
    </location>
</feature>
<dbReference type="SUPFAM" id="SSF50044">
    <property type="entry name" value="SH3-domain"/>
    <property type="match status" value="1"/>
</dbReference>
<feature type="compositionally biased region" description="Low complexity" evidence="7">
    <location>
        <begin position="46"/>
        <end position="70"/>
    </location>
</feature>
<evidence type="ECO:0000256" key="1">
    <source>
        <dbReference type="ARBA" id="ARBA00000900"/>
    </source>
</evidence>
<keyword evidence="11" id="KW-0675">Receptor</keyword>
<feature type="compositionally biased region" description="Low complexity" evidence="7">
    <location>
        <begin position="348"/>
        <end position="358"/>
    </location>
</feature>
<evidence type="ECO:0000256" key="4">
    <source>
        <dbReference type="ARBA" id="ARBA00022443"/>
    </source>
</evidence>
<dbReference type="Gene3D" id="3.30.450.20">
    <property type="entry name" value="PAS domain"/>
    <property type="match status" value="2"/>
</dbReference>
<dbReference type="GO" id="GO:0045944">
    <property type="term" value="P:positive regulation of transcription by RNA polymerase II"/>
    <property type="evidence" value="ECO:0007669"/>
    <property type="project" value="TreeGrafter"/>
</dbReference>
<dbReference type="InterPro" id="IPR035965">
    <property type="entry name" value="PAS-like_dom_sf"/>
</dbReference>
<dbReference type="Gene3D" id="2.30.30.40">
    <property type="entry name" value="SH3 Domains"/>
    <property type="match status" value="1"/>
</dbReference>
<dbReference type="GO" id="GO:0003713">
    <property type="term" value="F:transcription coactivator activity"/>
    <property type="evidence" value="ECO:0007669"/>
    <property type="project" value="InterPro"/>
</dbReference>
<dbReference type="Pfam" id="PF14604">
    <property type="entry name" value="SH3_9"/>
    <property type="match status" value="1"/>
</dbReference>
<dbReference type="InterPro" id="IPR011598">
    <property type="entry name" value="bHLH_dom"/>
</dbReference>
<name>A0A8D8Y9G2_9HEMI</name>
<feature type="compositionally biased region" description="Low complexity" evidence="7">
    <location>
        <begin position="577"/>
        <end position="590"/>
    </location>
</feature>
<evidence type="ECO:0000256" key="2">
    <source>
        <dbReference type="ARBA" id="ARBA00004906"/>
    </source>
</evidence>
<dbReference type="InterPro" id="IPR035816">
    <property type="entry name" value="SH3RF1/SH3RF3_SH3_4"/>
</dbReference>
<dbReference type="SMART" id="SM00353">
    <property type="entry name" value="HLH"/>
    <property type="match status" value="1"/>
</dbReference>
<dbReference type="EMBL" id="HBUF01366566">
    <property type="protein sequence ID" value="CAG6723887.1"/>
    <property type="molecule type" value="Transcribed_RNA"/>
</dbReference>
<dbReference type="EMBL" id="HBUF01366568">
    <property type="protein sequence ID" value="CAG6723889.1"/>
    <property type="molecule type" value="Transcribed_RNA"/>
</dbReference>
<sequence length="835" mass="91068">MSMSTLECAPHSSLSSNATTAASSSSALNSFSISCSSSSFDDVLSPHSSSLPSLSPPLSANNNNNNNLSNYYLDYQSPHSYQHHNQISNQTSTSNLQHDETLGSCELNSDPLWPKMNAVVGGSAAKKRKKPDVKPQSQIAKCLNEKRRREQENNYIEELAELISAASFAESMSSLAVKPDKCAILQETVNQIRNIKQQETSSDAVQQGEVSSSKPTVITNEVLGPLLLEVLEGFLFVVNADGYVDFCTENIRQFIRYTRQEVLGQSVYNLIHHGDHARFHNCLAPSSHPAAWGPDSSGAGGKRPSVSGNNRTFNIRLLVKPPDDTEETMEEKQQRVYKYENMQISSTHLSSGLSSRSGDSQDDSGEVSSESGPCLMCVARRIPPNDKTLSSPIEQFTMKLERNGTIIGMDTSGVSQVHAQYLNKDLKGRRVQDLCHSQDLPKFAAHLSSTLTQGTSNLALYRLRVSPDRFLHVQTKSKLFRANSNGEVDFVMATHSIINDNDVALVMETAQHQQQQQQLLHRQQPPALTTTSSSSSSSPLSAGSEPPRLSTPKNRPSKIGGVLAASTPPDLPPRANSPSPSSWQGGSSSSETARASLLVIPPPNVSVPSTPVRGVEKKKDKGSSSGGVSLMRRLTNITARQSKSPPPPCYSMDNPVFEDSSTTVTSTSNNSTTSTSSSSTPHVHVRSDSCPSKLLGHVSEHTRLLSPASSQRQVKHKDRPSVMNQLTARPVEAVESPTGSHHNHRKSNSLDATSTTSSPIAATDNNRKPIKQLVPPVRERYRCIAPYPPNSEYELELRVGDIIYVHKKRDDGWYKGTLYRTGRTGLFPASFVETF</sequence>
<dbReference type="GO" id="GO:0032870">
    <property type="term" value="P:cellular response to hormone stimulus"/>
    <property type="evidence" value="ECO:0007669"/>
    <property type="project" value="TreeGrafter"/>
</dbReference>
<dbReference type="PROSITE" id="PS50112">
    <property type="entry name" value="PAS"/>
    <property type="match status" value="1"/>
</dbReference>
<dbReference type="InterPro" id="IPR013767">
    <property type="entry name" value="PAS_fold"/>
</dbReference>
<evidence type="ECO:0000256" key="7">
    <source>
        <dbReference type="SAM" id="MobiDB-lite"/>
    </source>
</evidence>
<dbReference type="Pfam" id="PF23172">
    <property type="entry name" value="bHLH_NCOA"/>
    <property type="match status" value="1"/>
</dbReference>
<protein>
    <recommendedName>
        <fullName evidence="3">RING-type E3 ubiquitin transferase</fullName>
        <ecNumber evidence="3">2.3.2.27</ecNumber>
    </recommendedName>
</protein>
<dbReference type="SMART" id="SM00091">
    <property type="entry name" value="PAS"/>
    <property type="match status" value="2"/>
</dbReference>
<feature type="region of interest" description="Disordered" evidence="7">
    <location>
        <begin position="46"/>
        <end position="73"/>
    </location>
</feature>
<comment type="catalytic activity">
    <reaction evidence="1">
        <text>S-ubiquitinyl-[E2 ubiquitin-conjugating enzyme]-L-cysteine + [acceptor protein]-L-lysine = [E2 ubiquitin-conjugating enzyme]-L-cysteine + N(6)-ubiquitinyl-[acceptor protein]-L-lysine.</text>
        <dbReference type="EC" id="2.3.2.27"/>
    </reaction>
</comment>
<dbReference type="EMBL" id="HBUF01366567">
    <property type="protein sequence ID" value="CAG6723888.1"/>
    <property type="molecule type" value="Transcribed_RNA"/>
</dbReference>
<dbReference type="InterPro" id="IPR001452">
    <property type="entry name" value="SH3_domain"/>
</dbReference>
<feature type="compositionally biased region" description="Low complexity" evidence="7">
    <location>
        <begin position="514"/>
        <end position="542"/>
    </location>
</feature>
<dbReference type="GO" id="GO:0046983">
    <property type="term" value="F:protein dimerization activity"/>
    <property type="evidence" value="ECO:0007669"/>
    <property type="project" value="InterPro"/>
</dbReference>
<dbReference type="SUPFAM" id="SSF47459">
    <property type="entry name" value="HLH, helix-loop-helix DNA-binding domain"/>
    <property type="match status" value="1"/>
</dbReference>
<dbReference type="CDD" id="cd00130">
    <property type="entry name" value="PAS"/>
    <property type="match status" value="1"/>
</dbReference>
<evidence type="ECO:0000259" key="8">
    <source>
        <dbReference type="PROSITE" id="PS50002"/>
    </source>
</evidence>
<dbReference type="InterPro" id="IPR000014">
    <property type="entry name" value="PAS"/>
</dbReference>
<evidence type="ECO:0000313" key="11">
    <source>
        <dbReference type="EMBL" id="CAG6723889.1"/>
    </source>
</evidence>
<evidence type="ECO:0000256" key="3">
    <source>
        <dbReference type="ARBA" id="ARBA00012483"/>
    </source>
</evidence>
<organism evidence="11">
    <name type="scientific">Cacopsylla melanoneura</name>
    <dbReference type="NCBI Taxonomy" id="428564"/>
    <lineage>
        <taxon>Eukaryota</taxon>
        <taxon>Metazoa</taxon>
        <taxon>Ecdysozoa</taxon>
        <taxon>Arthropoda</taxon>
        <taxon>Hexapoda</taxon>
        <taxon>Insecta</taxon>
        <taxon>Pterygota</taxon>
        <taxon>Neoptera</taxon>
        <taxon>Paraneoptera</taxon>
        <taxon>Hemiptera</taxon>
        <taxon>Sternorrhyncha</taxon>
        <taxon>Psylloidea</taxon>
        <taxon>Psyllidae</taxon>
        <taxon>Psyllinae</taxon>
        <taxon>Cacopsylla</taxon>
    </lineage>
</organism>
<dbReference type="InterPro" id="IPR017426">
    <property type="entry name" value="Nuclear_rcpt_coactivator"/>
</dbReference>
<dbReference type="InterPro" id="IPR036028">
    <property type="entry name" value="SH3-like_dom_sf"/>
</dbReference>
<evidence type="ECO:0000259" key="10">
    <source>
        <dbReference type="PROSITE" id="PS50888"/>
    </source>
</evidence>
<dbReference type="SUPFAM" id="SSF55785">
    <property type="entry name" value="PYP-like sensor domain (PAS domain)"/>
    <property type="match status" value="2"/>
</dbReference>
<dbReference type="PROSITE" id="PS50002">
    <property type="entry name" value="SH3"/>
    <property type="match status" value="1"/>
</dbReference>
<dbReference type="SMART" id="SM00326">
    <property type="entry name" value="SH3"/>
    <property type="match status" value="1"/>
</dbReference>
<evidence type="ECO:0000256" key="6">
    <source>
        <dbReference type="PROSITE-ProRule" id="PRU00192"/>
    </source>
</evidence>
<dbReference type="PROSITE" id="PS50888">
    <property type="entry name" value="BHLH"/>
    <property type="match status" value="1"/>
</dbReference>
<dbReference type="Pfam" id="PF00989">
    <property type="entry name" value="PAS"/>
    <property type="match status" value="1"/>
</dbReference>
<dbReference type="PANTHER" id="PTHR10684">
    <property type="entry name" value="NUCLEAR RECEPTOR COACTIVATOR"/>
    <property type="match status" value="1"/>
</dbReference>
<dbReference type="GO" id="GO:0016567">
    <property type="term" value="P:protein ubiquitination"/>
    <property type="evidence" value="ECO:0007669"/>
    <property type="project" value="UniProtKB-UniPathway"/>
</dbReference>
<keyword evidence="4 6" id="KW-0728">SH3 domain</keyword>
<feature type="domain" description="SH3" evidence="8">
    <location>
        <begin position="776"/>
        <end position="835"/>
    </location>
</feature>
<dbReference type="CDD" id="cd11785">
    <property type="entry name" value="SH3_SH3RF_C"/>
    <property type="match status" value="1"/>
</dbReference>